<keyword evidence="4 7" id="KW-0418">Kinase</keyword>
<evidence type="ECO:0000256" key="5">
    <source>
        <dbReference type="SAM" id="Phobius"/>
    </source>
</evidence>
<dbReference type="InterPro" id="IPR003594">
    <property type="entry name" value="HATPase_dom"/>
</dbReference>
<dbReference type="InterPro" id="IPR036890">
    <property type="entry name" value="HATPase_C_sf"/>
</dbReference>
<evidence type="ECO:0000256" key="2">
    <source>
        <dbReference type="ARBA" id="ARBA00022553"/>
    </source>
</evidence>
<dbReference type="Pfam" id="PF02518">
    <property type="entry name" value="HATPase_c"/>
    <property type="match status" value="1"/>
</dbReference>
<feature type="domain" description="HAMP" evidence="6">
    <location>
        <begin position="323"/>
        <end position="375"/>
    </location>
</feature>
<dbReference type="Pfam" id="PF00672">
    <property type="entry name" value="HAMP"/>
    <property type="match status" value="1"/>
</dbReference>
<dbReference type="SMART" id="SM00304">
    <property type="entry name" value="HAMP"/>
    <property type="match status" value="1"/>
</dbReference>
<dbReference type="GO" id="GO:0016020">
    <property type="term" value="C:membrane"/>
    <property type="evidence" value="ECO:0007669"/>
    <property type="project" value="UniProtKB-SubCell"/>
</dbReference>
<keyword evidence="5" id="KW-1133">Transmembrane helix</keyword>
<evidence type="ECO:0000256" key="3">
    <source>
        <dbReference type="ARBA" id="ARBA00022679"/>
    </source>
</evidence>
<protein>
    <submittedName>
        <fullName evidence="7">Two-component system sensor histidine kinase YesM</fullName>
    </submittedName>
</protein>
<dbReference type="PROSITE" id="PS50885">
    <property type="entry name" value="HAMP"/>
    <property type="match status" value="1"/>
</dbReference>
<accession>A0A2Y9BGF1</accession>
<evidence type="ECO:0000256" key="1">
    <source>
        <dbReference type="ARBA" id="ARBA00004370"/>
    </source>
</evidence>
<reference evidence="7 8" key="1">
    <citation type="submission" date="2018-05" db="EMBL/GenBank/DDBJ databases">
        <title>The Hungate 1000. A catalogue of reference genomes from the rumen microbiome.</title>
        <authorList>
            <person name="Kelly W."/>
        </authorList>
    </citation>
    <scope>NUCLEOTIDE SEQUENCE [LARGE SCALE GENOMIC DNA]</scope>
    <source>
        <strain evidence="7 8">NLAE-zl-C242</strain>
    </source>
</reference>
<gene>
    <name evidence="7" type="ORF">A8806_104239</name>
</gene>
<keyword evidence="3" id="KW-0808">Transferase</keyword>
<feature type="transmembrane region" description="Helical" evidence="5">
    <location>
        <begin position="303"/>
        <end position="322"/>
    </location>
</feature>
<name>A0A2Y9BGF1_9FIRM</name>
<keyword evidence="8" id="KW-1185">Reference proteome</keyword>
<dbReference type="SUPFAM" id="SSF55874">
    <property type="entry name" value="ATPase domain of HSP90 chaperone/DNA topoisomerase II/histidine kinase"/>
    <property type="match status" value="1"/>
</dbReference>
<dbReference type="PANTHER" id="PTHR34220:SF7">
    <property type="entry name" value="SENSOR HISTIDINE KINASE YPDA"/>
    <property type="match status" value="1"/>
</dbReference>
<keyword evidence="2" id="KW-0597">Phosphoprotein</keyword>
<dbReference type="Pfam" id="PF06580">
    <property type="entry name" value="His_kinase"/>
    <property type="match status" value="1"/>
</dbReference>
<evidence type="ECO:0000313" key="7">
    <source>
        <dbReference type="EMBL" id="PWJ30369.1"/>
    </source>
</evidence>
<sequence>MKKIHANSLLFKVVGTVIIGIVILAVLLSVVNITISKKVFVDNFAESQQKIFSQIDSEFYDFYRDMTDIMSAISGNENMETYLTKVQKDETAVMENRYLLNEQLKNSKITDYNEISVFILGQDGKSYLCSKSDIFASEKDEIWNSRVAEAARANMNKIICKYEPSGFTNVMKSEPVVMMAKAWSYSNTGYADAIAFITIKESDIRRMYSHFTSRTSDIVLLNQDNEVISSDNREFFESGNTVYQELDEVVAAMTGQEEDRKEIKKSGSIRTYLMQKLQSTNYKIVGIINPDEAFKEHYNVNNLVLLTLLISAAVVCLLIYFLRQQAKPLGVLVKAMKNSKDNDFKGHVPVEGTYEVREVSETYNRMVDELDKYITQLIRVQEDKRTAEIHALQMQINPHYMYNTLASIKWLIWQGDAGKSTKVIDAFISLLRNVISNSDEFVTVGQEIENLNNYVLINQARYGDAIKVEFFVMPQCNHYKVPKLILQPFVENAFFHAFPEGRTGRIQVFVKETGGNLKFDITDNGVGIRTEQLMALHKKENRKSEHFTGIGIGNVDDRIKLIYGLDYGINIFSEEEKGTTITLVVPKREN</sequence>
<dbReference type="Gene3D" id="6.10.340.10">
    <property type="match status" value="1"/>
</dbReference>
<evidence type="ECO:0000259" key="6">
    <source>
        <dbReference type="PROSITE" id="PS50885"/>
    </source>
</evidence>
<keyword evidence="5" id="KW-0812">Transmembrane</keyword>
<dbReference type="GO" id="GO:0000155">
    <property type="term" value="F:phosphorelay sensor kinase activity"/>
    <property type="evidence" value="ECO:0007669"/>
    <property type="project" value="InterPro"/>
</dbReference>
<dbReference type="CDD" id="cd06225">
    <property type="entry name" value="HAMP"/>
    <property type="match status" value="1"/>
</dbReference>
<dbReference type="Gene3D" id="3.30.565.10">
    <property type="entry name" value="Histidine kinase-like ATPase, C-terminal domain"/>
    <property type="match status" value="1"/>
</dbReference>
<keyword evidence="5" id="KW-0472">Membrane</keyword>
<comment type="subcellular location">
    <subcellularLocation>
        <location evidence="1">Membrane</location>
    </subcellularLocation>
</comment>
<dbReference type="Proteomes" id="UP000245845">
    <property type="component" value="Unassembled WGS sequence"/>
</dbReference>
<dbReference type="EMBL" id="QGDL01000004">
    <property type="protein sequence ID" value="PWJ30369.1"/>
    <property type="molecule type" value="Genomic_DNA"/>
</dbReference>
<comment type="caution">
    <text evidence="7">The sequence shown here is derived from an EMBL/GenBank/DDBJ whole genome shotgun (WGS) entry which is preliminary data.</text>
</comment>
<dbReference type="AlphaFoldDB" id="A0A2Y9BGF1"/>
<dbReference type="RefSeq" id="WP_109730795.1">
    <property type="nucleotide sequence ID" value="NZ_BAAACK010000019.1"/>
</dbReference>
<organism evidence="7 8">
    <name type="scientific">Faecalicatena orotica</name>
    <dbReference type="NCBI Taxonomy" id="1544"/>
    <lineage>
        <taxon>Bacteria</taxon>
        <taxon>Bacillati</taxon>
        <taxon>Bacillota</taxon>
        <taxon>Clostridia</taxon>
        <taxon>Lachnospirales</taxon>
        <taxon>Lachnospiraceae</taxon>
        <taxon>Faecalicatena</taxon>
    </lineage>
</organism>
<dbReference type="InterPro" id="IPR050640">
    <property type="entry name" value="Bact_2-comp_sensor_kinase"/>
</dbReference>
<dbReference type="PANTHER" id="PTHR34220">
    <property type="entry name" value="SENSOR HISTIDINE KINASE YPDA"/>
    <property type="match status" value="1"/>
</dbReference>
<dbReference type="InterPro" id="IPR003660">
    <property type="entry name" value="HAMP_dom"/>
</dbReference>
<evidence type="ECO:0000256" key="4">
    <source>
        <dbReference type="ARBA" id="ARBA00022777"/>
    </source>
</evidence>
<dbReference type="OrthoDB" id="9809348at2"/>
<dbReference type="InterPro" id="IPR010559">
    <property type="entry name" value="Sig_transdc_His_kin_internal"/>
</dbReference>
<feature type="transmembrane region" description="Helical" evidence="5">
    <location>
        <begin position="9"/>
        <end position="31"/>
    </location>
</feature>
<evidence type="ECO:0000313" key="8">
    <source>
        <dbReference type="Proteomes" id="UP000245845"/>
    </source>
</evidence>
<proteinExistence type="predicted"/>